<protein>
    <recommendedName>
        <fullName evidence="4">ACB domain-containing protein</fullName>
    </recommendedName>
</protein>
<dbReference type="EMBL" id="BPVZ01000032">
    <property type="protein sequence ID" value="GKV10322.1"/>
    <property type="molecule type" value="Genomic_DNA"/>
</dbReference>
<evidence type="ECO:0000259" key="4">
    <source>
        <dbReference type="PROSITE" id="PS51228"/>
    </source>
</evidence>
<keyword evidence="2" id="KW-0446">Lipid-binding</keyword>
<dbReference type="InterPro" id="IPR035984">
    <property type="entry name" value="Acyl-CoA-binding_sf"/>
</dbReference>
<sequence length="435" mass="48399">MELLKELFLTAFVAILFSFLIAKLVSRVTSGGSLPESESNSGIDVDEETIKRELQFGQRLEVKTFEGQRKVEFIQEIVCKDEQVVAAPAVAEEIGESVVRSGEFEAESRQLAEKSESEVKFDDVVDKESFGVEKGIVVDQENASGVANVKSESPKSDEISESAALSSQMEAEACQLQEKSESEVKFDDVIERMVKNVEVGEMKPEKLEPEVKFDDIVEDKVENKEVGGFDEALEKIRKNHEHELESDEISALESKLERVGDELKEVKLESHDDDDDWEGIERTELEKVFAVAAKYVEGKGELEGIGNDVQMEMYGLHKVATEGPCREPQPMALKVNARAKWNAWQRLGNMNPEVAMEQYVALLSDRVPGWMKDNSTGENKQEPTKVGLQAAIAHDRSSFPDLQTNSTEESISELESTMTGGQESGCSSFDNQAKE</sequence>
<evidence type="ECO:0000313" key="5">
    <source>
        <dbReference type="EMBL" id="GKV10322.1"/>
    </source>
</evidence>
<feature type="domain" description="ACB" evidence="4">
    <location>
        <begin position="285"/>
        <end position="372"/>
    </location>
</feature>
<dbReference type="Gene3D" id="1.20.80.10">
    <property type="match status" value="1"/>
</dbReference>
<evidence type="ECO:0000256" key="3">
    <source>
        <dbReference type="SAM" id="MobiDB-lite"/>
    </source>
</evidence>
<keyword evidence="6" id="KW-1185">Reference proteome</keyword>
<dbReference type="InterPro" id="IPR000582">
    <property type="entry name" value="Acyl-CoA-binding_protein"/>
</dbReference>
<reference evidence="5 6" key="1">
    <citation type="journal article" date="2021" name="Commun. Biol.">
        <title>The genome of Shorea leprosula (Dipterocarpaceae) highlights the ecological relevance of drought in aseasonal tropical rainforests.</title>
        <authorList>
            <person name="Ng K.K.S."/>
            <person name="Kobayashi M.J."/>
            <person name="Fawcett J.A."/>
            <person name="Hatakeyama M."/>
            <person name="Paape T."/>
            <person name="Ng C.H."/>
            <person name="Ang C.C."/>
            <person name="Tnah L.H."/>
            <person name="Lee C.T."/>
            <person name="Nishiyama T."/>
            <person name="Sese J."/>
            <person name="O'Brien M.J."/>
            <person name="Copetti D."/>
            <person name="Mohd Noor M.I."/>
            <person name="Ong R.C."/>
            <person name="Putra M."/>
            <person name="Sireger I.Z."/>
            <person name="Indrioko S."/>
            <person name="Kosugi Y."/>
            <person name="Izuno A."/>
            <person name="Isagi Y."/>
            <person name="Lee S.L."/>
            <person name="Shimizu K.K."/>
        </authorList>
    </citation>
    <scope>NUCLEOTIDE SEQUENCE [LARGE SCALE GENOMIC DNA]</scope>
    <source>
        <strain evidence="5">214</strain>
    </source>
</reference>
<feature type="compositionally biased region" description="Low complexity" evidence="3">
    <location>
        <begin position="404"/>
        <end position="419"/>
    </location>
</feature>
<dbReference type="SUPFAM" id="SSF47027">
    <property type="entry name" value="Acyl-CoA binding protein"/>
    <property type="match status" value="1"/>
</dbReference>
<dbReference type="AlphaFoldDB" id="A0AAV5JFL0"/>
<organism evidence="5 6">
    <name type="scientific">Rubroshorea leprosula</name>
    <dbReference type="NCBI Taxonomy" id="152421"/>
    <lineage>
        <taxon>Eukaryota</taxon>
        <taxon>Viridiplantae</taxon>
        <taxon>Streptophyta</taxon>
        <taxon>Embryophyta</taxon>
        <taxon>Tracheophyta</taxon>
        <taxon>Spermatophyta</taxon>
        <taxon>Magnoliopsida</taxon>
        <taxon>eudicotyledons</taxon>
        <taxon>Gunneridae</taxon>
        <taxon>Pentapetalae</taxon>
        <taxon>rosids</taxon>
        <taxon>malvids</taxon>
        <taxon>Malvales</taxon>
        <taxon>Dipterocarpaceae</taxon>
        <taxon>Rubroshorea</taxon>
    </lineage>
</organism>
<evidence type="ECO:0000313" key="6">
    <source>
        <dbReference type="Proteomes" id="UP001054252"/>
    </source>
</evidence>
<dbReference type="GO" id="GO:0006631">
    <property type="term" value="P:fatty acid metabolic process"/>
    <property type="evidence" value="ECO:0007669"/>
    <property type="project" value="TreeGrafter"/>
</dbReference>
<comment type="similarity">
    <text evidence="1">Belongs to the ACBP family.</text>
</comment>
<proteinExistence type="inferred from homology"/>
<dbReference type="InterPro" id="IPR014352">
    <property type="entry name" value="FERM/acyl-CoA-bd_prot_sf"/>
</dbReference>
<dbReference type="GO" id="GO:0000062">
    <property type="term" value="F:fatty-acyl-CoA binding"/>
    <property type="evidence" value="ECO:0007669"/>
    <property type="project" value="InterPro"/>
</dbReference>
<dbReference type="Proteomes" id="UP001054252">
    <property type="component" value="Unassembled WGS sequence"/>
</dbReference>
<evidence type="ECO:0000256" key="1">
    <source>
        <dbReference type="ARBA" id="ARBA00005567"/>
    </source>
</evidence>
<dbReference type="Pfam" id="PF00887">
    <property type="entry name" value="ACBP"/>
    <property type="match status" value="1"/>
</dbReference>
<comment type="caution">
    <text evidence="5">The sequence shown here is derived from an EMBL/GenBank/DDBJ whole genome shotgun (WGS) entry which is preliminary data.</text>
</comment>
<name>A0AAV5JFL0_9ROSI</name>
<accession>A0AAV5JFL0</accession>
<feature type="region of interest" description="Disordered" evidence="3">
    <location>
        <begin position="393"/>
        <end position="435"/>
    </location>
</feature>
<dbReference type="PANTHER" id="PTHR23310:SF122">
    <property type="entry name" value="ACYL-COA-BINDING DOMAIN-CONTAINING PROTEIN 3"/>
    <property type="match status" value="1"/>
</dbReference>
<gene>
    <name evidence="5" type="ORF">SLEP1_g21707</name>
</gene>
<dbReference type="PROSITE" id="PS51228">
    <property type="entry name" value="ACB_2"/>
    <property type="match status" value="1"/>
</dbReference>
<dbReference type="PANTHER" id="PTHR23310">
    <property type="entry name" value="ACYL-COA-BINDING PROTEIN, ACBP"/>
    <property type="match status" value="1"/>
</dbReference>
<feature type="compositionally biased region" description="Polar residues" evidence="3">
    <location>
        <begin position="420"/>
        <end position="435"/>
    </location>
</feature>
<evidence type="ECO:0000256" key="2">
    <source>
        <dbReference type="ARBA" id="ARBA00023121"/>
    </source>
</evidence>